<evidence type="ECO:0000313" key="2">
    <source>
        <dbReference type="Proteomes" id="UP000018466"/>
    </source>
</evidence>
<accession>A0AA37DFD0</accession>
<sequence>MTFILGVCSCDAIILFRSKPLANCFFQNHVAEKARQIAACAEVFPQLLYLNIVAITPKKLIKTHLQKCRSPLCNNLLTLKHLSGYFCSNAIIATTDITYFPLEDLHVFKLIYKRNKKPAIGFFQLKFNSILATLQIILRFSKFDCHSNLEKPYQT</sequence>
<organism evidence="1 2">
    <name type="scientific">Stomatobaculum longum</name>
    <dbReference type="NCBI Taxonomy" id="796942"/>
    <lineage>
        <taxon>Bacteria</taxon>
        <taxon>Bacillati</taxon>
        <taxon>Bacillota</taxon>
        <taxon>Clostridia</taxon>
        <taxon>Lachnospirales</taxon>
        <taxon>Lachnospiraceae</taxon>
        <taxon>Stomatobaculum</taxon>
    </lineage>
</organism>
<reference evidence="1 2" key="1">
    <citation type="submission" date="2011-10" db="EMBL/GenBank/DDBJ databases">
        <title>The Genome Sequence of Lachnospiraceae bacterium ACC2.</title>
        <authorList>
            <consortium name="The Broad Institute Genome Sequencing Platform"/>
            <person name="Earl A."/>
            <person name="Ward D."/>
            <person name="Feldgarden M."/>
            <person name="Gevers D."/>
            <person name="Sizova M."/>
            <person name="Hazen A."/>
            <person name="Epstein S."/>
            <person name="Young S.K."/>
            <person name="Zeng Q."/>
            <person name="Gargeya S."/>
            <person name="Fitzgerald M."/>
            <person name="Haas B."/>
            <person name="Abouelleil A."/>
            <person name="Alvarado L."/>
            <person name="Arachchi H.M."/>
            <person name="Berlin A."/>
            <person name="Brown A."/>
            <person name="Chapman S.B."/>
            <person name="Chen Z."/>
            <person name="Dunbar C."/>
            <person name="Freedman E."/>
            <person name="Gearin G."/>
            <person name="Goldberg J."/>
            <person name="Griggs A."/>
            <person name="Gujja S."/>
            <person name="Heiman D."/>
            <person name="Howarth C."/>
            <person name="Larson L."/>
            <person name="Lui A."/>
            <person name="MacDonald P.J.P."/>
            <person name="Montmayeur A."/>
            <person name="Murphy C."/>
            <person name="Neiman D."/>
            <person name="Pearson M."/>
            <person name="Priest M."/>
            <person name="Roberts A."/>
            <person name="Saif S."/>
            <person name="Shea T."/>
            <person name="Shenoy N."/>
            <person name="Sisk P."/>
            <person name="Stolte C."/>
            <person name="Sykes S."/>
            <person name="Wortman J."/>
            <person name="Nusbaum C."/>
            <person name="Birren B."/>
        </authorList>
    </citation>
    <scope>NUCLEOTIDE SEQUENCE [LARGE SCALE GENOMIC DNA]</scope>
    <source>
        <strain evidence="1 2">ACC2</strain>
    </source>
</reference>
<gene>
    <name evidence="1" type="ORF">HMPREF9623_01978</name>
</gene>
<dbReference type="Proteomes" id="UP000018466">
    <property type="component" value="Unassembled WGS sequence"/>
</dbReference>
<proteinExistence type="predicted"/>
<keyword evidence="2" id="KW-1185">Reference proteome</keyword>
<dbReference type="AlphaFoldDB" id="A0AA37DFD0"/>
<protein>
    <submittedName>
        <fullName evidence="1">Uncharacterized protein</fullName>
    </submittedName>
</protein>
<name>A0AA37DFD0_9FIRM</name>
<evidence type="ECO:0000313" key="1">
    <source>
        <dbReference type="EMBL" id="EHO15657.1"/>
    </source>
</evidence>
<dbReference type="EMBL" id="AGEL01000015">
    <property type="protein sequence ID" value="EHO15657.1"/>
    <property type="molecule type" value="Genomic_DNA"/>
</dbReference>
<comment type="caution">
    <text evidence="1">The sequence shown here is derived from an EMBL/GenBank/DDBJ whole genome shotgun (WGS) entry which is preliminary data.</text>
</comment>